<keyword evidence="4" id="KW-1185">Reference proteome</keyword>
<comment type="similarity">
    <text evidence="2">Belongs to the YPP1 family.</text>
</comment>
<dbReference type="PANTHER" id="PTHR23083">
    <property type="entry name" value="TETRATRICOPEPTIDE REPEAT PROTEIN, TPR"/>
    <property type="match status" value="1"/>
</dbReference>
<gene>
    <name evidence="3" type="ORF">BSTOLATCC_MIC64104</name>
</gene>
<dbReference type="AlphaFoldDB" id="A0AAU9KQT9"/>
<dbReference type="SMART" id="SM00028">
    <property type="entry name" value="TPR"/>
    <property type="match status" value="3"/>
</dbReference>
<accession>A0AAU9KQT9</accession>
<dbReference type="Gene3D" id="1.25.40.10">
    <property type="entry name" value="Tetratricopeptide repeat domain"/>
    <property type="match status" value="2"/>
</dbReference>
<evidence type="ECO:0000313" key="3">
    <source>
        <dbReference type="EMBL" id="CAG9335639.1"/>
    </source>
</evidence>
<dbReference type="SUPFAM" id="SSF48452">
    <property type="entry name" value="TPR-like"/>
    <property type="match status" value="2"/>
</dbReference>
<organism evidence="3 4">
    <name type="scientific">Blepharisma stoltei</name>
    <dbReference type="NCBI Taxonomy" id="1481888"/>
    <lineage>
        <taxon>Eukaryota</taxon>
        <taxon>Sar</taxon>
        <taxon>Alveolata</taxon>
        <taxon>Ciliophora</taxon>
        <taxon>Postciliodesmatophora</taxon>
        <taxon>Heterotrichea</taxon>
        <taxon>Heterotrichida</taxon>
        <taxon>Blepharismidae</taxon>
        <taxon>Blepharisma</taxon>
    </lineage>
</organism>
<dbReference type="InterPro" id="IPR011990">
    <property type="entry name" value="TPR-like_helical_dom_sf"/>
</dbReference>
<sequence>MEYFDLENLEKKAEKLIKEIDEIKLTKEFTNSPNRNLDELGVVYCLTGNDAALYSKLKQCYIKQQSSEQLEFKTVLAGYAAGKYSEALFLAKDLLVANQSIEIFQVIIKICVNHLLIPEWAVHYAKIGLESHPEHPWLCFSMGIAYSLLGDQEVYYKDKVTLWEKSRESLQLCKSNRRNYLYHLALIEAKLGNLDEALRNAAEGYRLCNDPYYSALLSLIMTAQEDFTGSLQVIKRGLQGCPSNILLRSAKVYTYLNLSKITQDKAPVKKSIISLLKSSLEFLDNASTIPADERIAGLTSIKEENSNPEHDSLQDVIKLAANNSHNPNFQQALRLAFEAAFAIQDEELIEFSLNSLQDKKAEQAIYEFHKTGDINGLDNFIENLKACELLAKGRYDSGDKARAMSAANQAISLDNNSAEAWIILGKIHKDYNQLSEAMNCFVAALKCANVRFSILPVYI</sequence>
<evidence type="ECO:0000313" key="4">
    <source>
        <dbReference type="Proteomes" id="UP001162131"/>
    </source>
</evidence>
<evidence type="ECO:0000256" key="1">
    <source>
        <dbReference type="ARBA" id="ARBA00002550"/>
    </source>
</evidence>
<reference evidence="3" key="1">
    <citation type="submission" date="2021-09" db="EMBL/GenBank/DDBJ databases">
        <authorList>
            <consortium name="AG Swart"/>
            <person name="Singh M."/>
            <person name="Singh A."/>
            <person name="Seah K."/>
            <person name="Emmerich C."/>
        </authorList>
    </citation>
    <scope>NUCLEOTIDE SEQUENCE</scope>
    <source>
        <strain evidence="3">ATCC30299</strain>
    </source>
</reference>
<dbReference type="Proteomes" id="UP001162131">
    <property type="component" value="Unassembled WGS sequence"/>
</dbReference>
<proteinExistence type="inferred from homology"/>
<dbReference type="InterPro" id="IPR019734">
    <property type="entry name" value="TPR_rpt"/>
</dbReference>
<dbReference type="PANTHER" id="PTHR23083:SF464">
    <property type="entry name" value="TETRATRICOPEPTIDE REPEAT DOMAIN 7, ISOFORM A"/>
    <property type="match status" value="1"/>
</dbReference>
<comment type="function">
    <text evidence="1">Involved in endocytosis.</text>
</comment>
<comment type="caution">
    <text evidence="3">The sequence shown here is derived from an EMBL/GenBank/DDBJ whole genome shotgun (WGS) entry which is preliminary data.</text>
</comment>
<dbReference type="EMBL" id="CAJZBQ010000062">
    <property type="protein sequence ID" value="CAG9335639.1"/>
    <property type="molecule type" value="Genomic_DNA"/>
</dbReference>
<name>A0AAU9KQT9_9CILI</name>
<protein>
    <recommendedName>
        <fullName evidence="5">Tetratricopeptide repeat protein</fullName>
    </recommendedName>
</protein>
<evidence type="ECO:0000256" key="2">
    <source>
        <dbReference type="ARBA" id="ARBA00038251"/>
    </source>
</evidence>
<evidence type="ECO:0008006" key="5">
    <source>
        <dbReference type="Google" id="ProtNLM"/>
    </source>
</evidence>
<dbReference type="InterPro" id="IPR051722">
    <property type="entry name" value="Endocytosis_PI4K-reg_protein"/>
</dbReference>